<feature type="region of interest" description="Disordered" evidence="1">
    <location>
        <begin position="419"/>
        <end position="458"/>
    </location>
</feature>
<dbReference type="Gene3D" id="1.10.150.50">
    <property type="entry name" value="Transcription Factor, Ets-1"/>
    <property type="match status" value="1"/>
</dbReference>
<dbReference type="SMART" id="SM00454">
    <property type="entry name" value="SAM"/>
    <property type="match status" value="1"/>
</dbReference>
<dbReference type="InterPro" id="IPR001660">
    <property type="entry name" value="SAM"/>
</dbReference>
<feature type="transmembrane region" description="Helical" evidence="2">
    <location>
        <begin position="177"/>
        <end position="197"/>
    </location>
</feature>
<feature type="compositionally biased region" description="Basic and acidic residues" evidence="1">
    <location>
        <begin position="254"/>
        <end position="265"/>
    </location>
</feature>
<dbReference type="InterPro" id="IPR039144">
    <property type="entry name" value="Aveugle-like_SAM_dom"/>
</dbReference>
<keyword evidence="2" id="KW-1133">Transmembrane helix</keyword>
<keyword evidence="2" id="KW-0472">Membrane</keyword>
<proteinExistence type="predicted"/>
<dbReference type="EMBL" id="JAOPHQ010006001">
    <property type="protein sequence ID" value="KAK0133250.1"/>
    <property type="molecule type" value="Genomic_DNA"/>
</dbReference>
<dbReference type="CDD" id="cd09510">
    <property type="entry name" value="SAM_aveugle-like"/>
    <property type="match status" value="1"/>
</dbReference>
<dbReference type="Pfam" id="PF07647">
    <property type="entry name" value="SAM_2"/>
    <property type="match status" value="1"/>
</dbReference>
<evidence type="ECO:0000256" key="2">
    <source>
        <dbReference type="SAM" id="Phobius"/>
    </source>
</evidence>
<feature type="compositionally biased region" description="Polar residues" evidence="1">
    <location>
        <begin position="344"/>
        <end position="354"/>
    </location>
</feature>
<dbReference type="SUPFAM" id="SSF47769">
    <property type="entry name" value="SAM/Pointed domain"/>
    <property type="match status" value="1"/>
</dbReference>
<evidence type="ECO:0000259" key="3">
    <source>
        <dbReference type="PROSITE" id="PS50105"/>
    </source>
</evidence>
<dbReference type="GO" id="GO:0007169">
    <property type="term" value="P:cell surface receptor protein tyrosine kinase signaling pathway"/>
    <property type="evidence" value="ECO:0007669"/>
    <property type="project" value="TreeGrafter"/>
</dbReference>
<dbReference type="InterPro" id="IPR013761">
    <property type="entry name" value="SAM/pointed_sf"/>
</dbReference>
<comment type="caution">
    <text evidence="4">The sequence shown here is derived from an EMBL/GenBank/DDBJ whole genome shotgun (WGS) entry which is preliminary data.</text>
</comment>
<reference evidence="4" key="1">
    <citation type="journal article" date="2023" name="Front. Mar. Sci.">
        <title>A new Merluccius polli reference genome to investigate the effects of global change in West African waters.</title>
        <authorList>
            <person name="Mateo J.L."/>
            <person name="Blanco-Fernandez C."/>
            <person name="Garcia-Vazquez E."/>
            <person name="Machado-Schiaffino G."/>
        </authorList>
    </citation>
    <scope>NUCLEOTIDE SEQUENCE</scope>
    <source>
        <strain evidence="4">C29</strain>
        <tissue evidence="4">Fin</tissue>
    </source>
</reference>
<dbReference type="Proteomes" id="UP001174136">
    <property type="component" value="Unassembled WGS sequence"/>
</dbReference>
<dbReference type="PANTHER" id="PTHR20843:SF1">
    <property type="entry name" value="STERILE ALPHA MOTIF DOMAIN-CONTAINING PROTEIN 10"/>
    <property type="match status" value="1"/>
</dbReference>
<feature type="region of interest" description="Disordered" evidence="1">
    <location>
        <begin position="233"/>
        <end position="278"/>
    </location>
</feature>
<evidence type="ECO:0000313" key="4">
    <source>
        <dbReference type="EMBL" id="KAK0133250.1"/>
    </source>
</evidence>
<dbReference type="PROSITE" id="PS50105">
    <property type="entry name" value="SAM_DOMAIN"/>
    <property type="match status" value="1"/>
</dbReference>
<keyword evidence="5" id="KW-1185">Reference proteome</keyword>
<protein>
    <submittedName>
        <fullName evidence="4">Sterile alpha motif domain-containing protein 10</fullName>
    </submittedName>
</protein>
<feature type="domain" description="SAM" evidence="3">
    <location>
        <begin position="564"/>
        <end position="630"/>
    </location>
</feature>
<organism evidence="4 5">
    <name type="scientific">Merluccius polli</name>
    <name type="common">Benguela hake</name>
    <name type="synonym">Merluccius cadenati</name>
    <dbReference type="NCBI Taxonomy" id="89951"/>
    <lineage>
        <taxon>Eukaryota</taxon>
        <taxon>Metazoa</taxon>
        <taxon>Chordata</taxon>
        <taxon>Craniata</taxon>
        <taxon>Vertebrata</taxon>
        <taxon>Euteleostomi</taxon>
        <taxon>Actinopterygii</taxon>
        <taxon>Neopterygii</taxon>
        <taxon>Teleostei</taxon>
        <taxon>Neoteleostei</taxon>
        <taxon>Acanthomorphata</taxon>
        <taxon>Zeiogadaria</taxon>
        <taxon>Gadariae</taxon>
        <taxon>Gadiformes</taxon>
        <taxon>Gadoidei</taxon>
        <taxon>Merlucciidae</taxon>
        <taxon>Merluccius</taxon>
    </lineage>
</organism>
<dbReference type="InterPro" id="IPR052268">
    <property type="entry name" value="SAM_domain-containing_protein"/>
</dbReference>
<feature type="compositionally biased region" description="Basic and acidic residues" evidence="1">
    <location>
        <begin position="432"/>
        <end position="444"/>
    </location>
</feature>
<dbReference type="GO" id="GO:0009898">
    <property type="term" value="C:cytoplasmic side of plasma membrane"/>
    <property type="evidence" value="ECO:0007669"/>
    <property type="project" value="TreeGrafter"/>
</dbReference>
<feature type="transmembrane region" description="Helical" evidence="2">
    <location>
        <begin position="42"/>
        <end position="62"/>
    </location>
</feature>
<sequence length="665" mass="73307">MRTEPGRWRTAWATTALAVSPGCSLAASSHTSSLWDTERGRILVTWLSLMSMSVFLAWPIFLMSNSPVPGVMLPGCLEKKLSGIGVSFSWRGFLWRLFLASPTSGMLSQSSSDTSASFLCAPCKQSSLFKYKTPWHKRSIDGVGLFVVLLVRPAGEQATGSFIQQHHTSHYKRFTDLIVVGVVQILLILLLVLLHLVPNGPLPRGRMAVIHRVVGIPSGTDAVIQHRDEDVPSAESRYVAQRGRHPQKRLLLLPHERRGEGDDRGATGGPGGPRAPRRCFRDNFAALFPRTARHRCALPPSEFAYRKHNSRASGLTGSSGRKGGGAYEGKRRRHLDPRGGARTGRQQPNGSRLSAATAARAVPAEERLQAAWQPPADATERRTLRPAMAVDEQRDAEKAFTRLLKTPAAAAAAAAAAVDNRRTAATQHLSRAQHDKPSRPKKPGETSPPARLTMRDRSRWGALDAVPSVQRVKTASSFSFCRSSLDHTVSSEELSYQLPRRAGGGGSSLTWHDGRGQQQVAHTRTVKLLQQPGTEGIQLRPGEAFTVYHTSPTLSCLSRPVVLWTQQDVCKWLKKNCPHNYLTYVEAFAHHAITGRALLRLNGEKLERMGILQESLRQEVLQQVLQLQVREEVRNLQLLSRSKPTVHANNEGGFVYMLRCLPADL</sequence>
<dbReference type="PANTHER" id="PTHR20843">
    <property type="entry name" value="STERILE ALPHA MOTIF DOMAIN CONTAINING PROTEIN 10"/>
    <property type="match status" value="1"/>
</dbReference>
<accession>A0AA47NQ24</accession>
<gene>
    <name evidence="4" type="primary">SAMD10_1</name>
    <name evidence="4" type="ORF">N1851_031241</name>
</gene>
<name>A0AA47NQ24_MERPO</name>
<feature type="region of interest" description="Disordered" evidence="1">
    <location>
        <begin position="308"/>
        <end position="359"/>
    </location>
</feature>
<evidence type="ECO:0000256" key="1">
    <source>
        <dbReference type="SAM" id="MobiDB-lite"/>
    </source>
</evidence>
<feature type="region of interest" description="Disordered" evidence="1">
    <location>
        <begin position="371"/>
        <end position="393"/>
    </location>
</feature>
<evidence type="ECO:0000313" key="5">
    <source>
        <dbReference type="Proteomes" id="UP001174136"/>
    </source>
</evidence>
<dbReference type="AlphaFoldDB" id="A0AA47NQ24"/>
<keyword evidence="2" id="KW-0812">Transmembrane</keyword>